<dbReference type="InterPro" id="IPR000719">
    <property type="entry name" value="Prot_kinase_dom"/>
</dbReference>
<evidence type="ECO:0000256" key="9">
    <source>
        <dbReference type="SAM" id="Phobius"/>
    </source>
</evidence>
<proteinExistence type="predicted"/>
<comment type="catalytic activity">
    <reaction evidence="7">
        <text>L-threonyl-[protein] + ATP = O-phospho-L-threonyl-[protein] + ADP + H(+)</text>
        <dbReference type="Rhea" id="RHEA:46608"/>
        <dbReference type="Rhea" id="RHEA-COMP:11060"/>
        <dbReference type="Rhea" id="RHEA-COMP:11605"/>
        <dbReference type="ChEBI" id="CHEBI:15378"/>
        <dbReference type="ChEBI" id="CHEBI:30013"/>
        <dbReference type="ChEBI" id="CHEBI:30616"/>
        <dbReference type="ChEBI" id="CHEBI:61977"/>
        <dbReference type="ChEBI" id="CHEBI:456216"/>
        <dbReference type="EC" id="2.7.11.1"/>
    </reaction>
</comment>
<keyword evidence="6" id="KW-0067">ATP-binding</keyword>
<comment type="caution">
    <text evidence="11">The sequence shown here is derived from an EMBL/GenBank/DDBJ whole genome shotgun (WGS) entry which is preliminary data.</text>
</comment>
<evidence type="ECO:0000313" key="11">
    <source>
        <dbReference type="EMBL" id="NMG18998.1"/>
    </source>
</evidence>
<sequence length="414" mass="46915">MLTKLQGERYQVVQVLGQSLFGQTYLVQDTHLPDHPTCVVKHFLPSSQCPIPVEIRRRLFTREVEALKKLDNYDLVPHLLAHFEDNLEFYLVQQFIEGHPLTAELSPGDSWSQSKVFQLLYEVLSILNFVHSYGLIHRDVKPSNILRRKQDNRLVLIDFGAVKPIWNQLILNQAKTSNFIPLEYTTIAIGTPGYMPHEQQRGKPRPNSDIYALGMIAIQALTGVHPTQLPEDRNTNEILWQELAQVNDELALILNKMVCYHFQDRYNSAKEALEALAPLTHLYTSTQEWAPTLIPQNVTFDNQNSLPEQNVKQVFGNNPSAPLFNNQTSDISELEIVELLSKLYTPTQESAPTSRLDNDQTISISPGKLTLLIGLMLGVVSSLIFIVFSYWSVQVIGPIPQIQNSSSEPPEGLR</sequence>
<feature type="transmembrane region" description="Helical" evidence="9">
    <location>
        <begin position="369"/>
        <end position="391"/>
    </location>
</feature>
<evidence type="ECO:0000313" key="12">
    <source>
        <dbReference type="Proteomes" id="UP000718564"/>
    </source>
</evidence>
<dbReference type="InterPro" id="IPR011009">
    <property type="entry name" value="Kinase-like_dom_sf"/>
</dbReference>
<protein>
    <recommendedName>
        <fullName evidence="1">non-specific serine/threonine protein kinase</fullName>
        <ecNumber evidence="1">2.7.11.1</ecNumber>
    </recommendedName>
</protein>
<dbReference type="EC" id="2.7.11.1" evidence="1"/>
<keyword evidence="5 11" id="KW-0418">Kinase</keyword>
<evidence type="ECO:0000256" key="6">
    <source>
        <dbReference type="ARBA" id="ARBA00022840"/>
    </source>
</evidence>
<keyword evidence="9" id="KW-1133">Transmembrane helix</keyword>
<evidence type="ECO:0000256" key="3">
    <source>
        <dbReference type="ARBA" id="ARBA00022679"/>
    </source>
</evidence>
<dbReference type="CDD" id="cd14014">
    <property type="entry name" value="STKc_PknB_like"/>
    <property type="match status" value="1"/>
</dbReference>
<dbReference type="EMBL" id="QMEB01000028">
    <property type="protein sequence ID" value="NMG18998.1"/>
    <property type="molecule type" value="Genomic_DNA"/>
</dbReference>
<keyword evidence="4" id="KW-0547">Nucleotide-binding</keyword>
<keyword evidence="12" id="KW-1185">Reference proteome</keyword>
<dbReference type="PANTHER" id="PTHR24363">
    <property type="entry name" value="SERINE/THREONINE PROTEIN KINASE"/>
    <property type="match status" value="1"/>
</dbReference>
<evidence type="ECO:0000256" key="7">
    <source>
        <dbReference type="ARBA" id="ARBA00047899"/>
    </source>
</evidence>
<dbReference type="RefSeq" id="WP_169154278.1">
    <property type="nucleotide sequence ID" value="NZ_CAWPJE010000388.1"/>
</dbReference>
<dbReference type="Pfam" id="PF00069">
    <property type="entry name" value="Pkinase"/>
    <property type="match status" value="1"/>
</dbReference>
<keyword evidence="3" id="KW-0808">Transferase</keyword>
<dbReference type="SUPFAM" id="SSF56112">
    <property type="entry name" value="Protein kinase-like (PK-like)"/>
    <property type="match status" value="1"/>
</dbReference>
<evidence type="ECO:0000256" key="4">
    <source>
        <dbReference type="ARBA" id="ARBA00022741"/>
    </source>
</evidence>
<evidence type="ECO:0000256" key="5">
    <source>
        <dbReference type="ARBA" id="ARBA00022777"/>
    </source>
</evidence>
<evidence type="ECO:0000256" key="2">
    <source>
        <dbReference type="ARBA" id="ARBA00022527"/>
    </source>
</evidence>
<dbReference type="SMART" id="SM00220">
    <property type="entry name" value="S_TKc"/>
    <property type="match status" value="1"/>
</dbReference>
<feature type="domain" description="Protein kinase" evidence="10">
    <location>
        <begin position="10"/>
        <end position="284"/>
    </location>
</feature>
<accession>A0ABX1P4I5</accession>
<keyword evidence="2 11" id="KW-0723">Serine/threonine-protein kinase</keyword>
<reference evidence="11 12" key="1">
    <citation type="submission" date="2018-06" db="EMBL/GenBank/DDBJ databases">
        <title>Comparative genomics of Brasilonema spp. strains.</title>
        <authorList>
            <person name="Alvarenga D.O."/>
            <person name="Fiore M.F."/>
            <person name="Varani A.M."/>
        </authorList>
    </citation>
    <scope>NUCLEOTIDE SEQUENCE [LARGE SCALE GENOMIC DNA]</scope>
    <source>
        <strain evidence="11 12">SPC951</strain>
    </source>
</reference>
<evidence type="ECO:0000256" key="1">
    <source>
        <dbReference type="ARBA" id="ARBA00012513"/>
    </source>
</evidence>
<dbReference type="Gene3D" id="1.10.510.10">
    <property type="entry name" value="Transferase(Phosphotransferase) domain 1"/>
    <property type="match status" value="1"/>
</dbReference>
<evidence type="ECO:0000259" key="10">
    <source>
        <dbReference type="PROSITE" id="PS50011"/>
    </source>
</evidence>
<evidence type="ECO:0000256" key="8">
    <source>
        <dbReference type="ARBA" id="ARBA00048679"/>
    </source>
</evidence>
<dbReference type="GO" id="GO:0004674">
    <property type="term" value="F:protein serine/threonine kinase activity"/>
    <property type="evidence" value="ECO:0007669"/>
    <property type="project" value="UniProtKB-KW"/>
</dbReference>
<comment type="catalytic activity">
    <reaction evidence="8">
        <text>L-seryl-[protein] + ATP = O-phospho-L-seryl-[protein] + ADP + H(+)</text>
        <dbReference type="Rhea" id="RHEA:17989"/>
        <dbReference type="Rhea" id="RHEA-COMP:9863"/>
        <dbReference type="Rhea" id="RHEA-COMP:11604"/>
        <dbReference type="ChEBI" id="CHEBI:15378"/>
        <dbReference type="ChEBI" id="CHEBI:29999"/>
        <dbReference type="ChEBI" id="CHEBI:30616"/>
        <dbReference type="ChEBI" id="CHEBI:83421"/>
        <dbReference type="ChEBI" id="CHEBI:456216"/>
        <dbReference type="EC" id="2.7.11.1"/>
    </reaction>
</comment>
<name>A0ABX1P4I5_9CYAN</name>
<dbReference type="PANTHER" id="PTHR24363:SF0">
    <property type="entry name" value="SERINE_THREONINE KINASE LIKE DOMAIN CONTAINING 1"/>
    <property type="match status" value="1"/>
</dbReference>
<gene>
    <name evidence="11" type="ORF">DP116_05870</name>
</gene>
<organism evidence="11 12">
    <name type="scientific">Brasilonema bromeliae SPC951</name>
    <dbReference type="NCBI Taxonomy" id="385972"/>
    <lineage>
        <taxon>Bacteria</taxon>
        <taxon>Bacillati</taxon>
        <taxon>Cyanobacteriota</taxon>
        <taxon>Cyanophyceae</taxon>
        <taxon>Nostocales</taxon>
        <taxon>Scytonemataceae</taxon>
        <taxon>Brasilonema</taxon>
        <taxon>Bromeliae group (in: Brasilonema)</taxon>
    </lineage>
</organism>
<dbReference type="PROSITE" id="PS50011">
    <property type="entry name" value="PROTEIN_KINASE_DOM"/>
    <property type="match status" value="1"/>
</dbReference>
<dbReference type="Proteomes" id="UP000718564">
    <property type="component" value="Unassembled WGS sequence"/>
</dbReference>
<keyword evidence="9" id="KW-0812">Transmembrane</keyword>
<keyword evidence="9" id="KW-0472">Membrane</keyword>